<keyword evidence="2" id="KW-1185">Reference proteome</keyword>
<name>A0ABQ0A263_9GAMM</name>
<sequence>MFSFDRIIPCFVIDTSIPNPCGRDTLTYAKFRTLQTVYATNTFATYAAVLLCDGGLGMSIPDLRKVTVRRVSNVLFVRFLSDFVGIARDLQGRM</sequence>
<accession>A0ABQ0A263</accession>
<dbReference type="Proteomes" id="UP001481413">
    <property type="component" value="Unassembled WGS sequence"/>
</dbReference>
<gene>
    <name evidence="1" type="ORF">NBRC116585_26040</name>
</gene>
<evidence type="ECO:0000313" key="2">
    <source>
        <dbReference type="Proteomes" id="UP001481413"/>
    </source>
</evidence>
<dbReference type="EMBL" id="BAABWH010000008">
    <property type="protein sequence ID" value="GAA6146486.1"/>
    <property type="molecule type" value="Genomic_DNA"/>
</dbReference>
<comment type="caution">
    <text evidence="1">The sequence shown here is derived from an EMBL/GenBank/DDBJ whole genome shotgun (WGS) entry which is preliminary data.</text>
</comment>
<organism evidence="1 2">
    <name type="scientific">Thalassolituus maritimus</name>
    <dbReference type="NCBI Taxonomy" id="484498"/>
    <lineage>
        <taxon>Bacteria</taxon>
        <taxon>Pseudomonadati</taxon>
        <taxon>Pseudomonadota</taxon>
        <taxon>Gammaproteobacteria</taxon>
        <taxon>Oceanospirillales</taxon>
        <taxon>Oceanospirillaceae</taxon>
        <taxon>Thalassolituus</taxon>
    </lineage>
</organism>
<evidence type="ECO:0000313" key="1">
    <source>
        <dbReference type="EMBL" id="GAA6146486.1"/>
    </source>
</evidence>
<reference evidence="1 2" key="1">
    <citation type="submission" date="2024-04" db="EMBL/GenBank/DDBJ databases">
        <title>Draft genome sequence of Thalassolituus maritimus NBRC 116585.</title>
        <authorList>
            <person name="Miyakawa T."/>
            <person name="Kusuya Y."/>
            <person name="Miura T."/>
        </authorList>
    </citation>
    <scope>NUCLEOTIDE SEQUENCE [LARGE SCALE GENOMIC DNA]</scope>
    <source>
        <strain evidence="1 2">5NW40-0001</strain>
    </source>
</reference>
<protein>
    <submittedName>
        <fullName evidence="1">Uncharacterized protein</fullName>
    </submittedName>
</protein>
<proteinExistence type="predicted"/>